<sequence length="67" mass="7665">MADATQIFAEIDLDDDGYISVTELKEYLNRTRSTSDAASSRYFGLLDKNKDDQISFEEFEKSYLAGR</sequence>
<keyword evidence="3" id="KW-1185">Reference proteome</keyword>
<dbReference type="EMBL" id="OBEG01000004">
    <property type="protein sequence ID" value="SNY87432.1"/>
    <property type="molecule type" value="Genomic_DNA"/>
</dbReference>
<dbReference type="InterPro" id="IPR018247">
    <property type="entry name" value="EF_Hand_1_Ca_BS"/>
</dbReference>
<dbReference type="SUPFAM" id="SSF47473">
    <property type="entry name" value="EF-hand"/>
    <property type="match status" value="1"/>
</dbReference>
<evidence type="ECO:0000313" key="3">
    <source>
        <dbReference type="Proteomes" id="UP000219565"/>
    </source>
</evidence>
<evidence type="ECO:0000259" key="1">
    <source>
        <dbReference type="PROSITE" id="PS50222"/>
    </source>
</evidence>
<dbReference type="Pfam" id="PF13499">
    <property type="entry name" value="EF-hand_7"/>
    <property type="match status" value="1"/>
</dbReference>
<evidence type="ECO:0000313" key="2">
    <source>
        <dbReference type="EMBL" id="SNY87432.1"/>
    </source>
</evidence>
<reference evidence="2 3" key="1">
    <citation type="submission" date="2017-09" db="EMBL/GenBank/DDBJ databases">
        <authorList>
            <person name="Ehlers B."/>
            <person name="Leendertz F.H."/>
        </authorList>
    </citation>
    <scope>NUCLEOTIDE SEQUENCE [LARGE SCALE GENOMIC DNA]</scope>
    <source>
        <strain evidence="2 3">DSM 45537</strain>
    </source>
</reference>
<dbReference type="AlphaFoldDB" id="A0A285LR80"/>
<protein>
    <submittedName>
        <fullName evidence="2">EF-hand domain pair</fullName>
    </submittedName>
</protein>
<feature type="domain" description="EF-hand" evidence="1">
    <location>
        <begin position="1"/>
        <end position="34"/>
    </location>
</feature>
<organism evidence="2 3">
    <name type="scientific">Nocardia amikacinitolerans</name>
    <dbReference type="NCBI Taxonomy" id="756689"/>
    <lineage>
        <taxon>Bacteria</taxon>
        <taxon>Bacillati</taxon>
        <taxon>Actinomycetota</taxon>
        <taxon>Actinomycetes</taxon>
        <taxon>Mycobacteriales</taxon>
        <taxon>Nocardiaceae</taxon>
        <taxon>Nocardia</taxon>
    </lineage>
</organism>
<dbReference type="Proteomes" id="UP000219565">
    <property type="component" value="Unassembled WGS sequence"/>
</dbReference>
<proteinExistence type="predicted"/>
<dbReference type="PROSITE" id="PS50222">
    <property type="entry name" value="EF_HAND_2"/>
    <property type="match status" value="1"/>
</dbReference>
<dbReference type="CDD" id="cd00051">
    <property type="entry name" value="EFh"/>
    <property type="match status" value="1"/>
</dbReference>
<dbReference type="Gene3D" id="1.10.238.10">
    <property type="entry name" value="EF-hand"/>
    <property type="match status" value="1"/>
</dbReference>
<gene>
    <name evidence="2" type="ORF">SAMN04244553_4378</name>
</gene>
<dbReference type="RefSeq" id="WP_179830938.1">
    <property type="nucleotide sequence ID" value="NZ_JAMTCW010000002.1"/>
</dbReference>
<accession>A0A285LR80</accession>
<dbReference type="InterPro" id="IPR002048">
    <property type="entry name" value="EF_hand_dom"/>
</dbReference>
<dbReference type="InterPro" id="IPR011992">
    <property type="entry name" value="EF-hand-dom_pair"/>
</dbReference>
<dbReference type="GO" id="GO:0005509">
    <property type="term" value="F:calcium ion binding"/>
    <property type="evidence" value="ECO:0007669"/>
    <property type="project" value="InterPro"/>
</dbReference>
<dbReference type="PROSITE" id="PS00018">
    <property type="entry name" value="EF_HAND_1"/>
    <property type="match status" value="2"/>
</dbReference>
<name>A0A285LR80_9NOCA</name>